<dbReference type="GO" id="GO:0005829">
    <property type="term" value="C:cytosol"/>
    <property type="evidence" value="ECO:0007669"/>
    <property type="project" value="UniProtKB-ARBA"/>
</dbReference>
<keyword evidence="5 8" id="KW-0963">Cytoplasm</keyword>
<gene>
    <name evidence="8" type="primary">prfA</name>
    <name evidence="11" type="ORF">SAMN02745784_01869</name>
</gene>
<dbReference type="FunFam" id="3.30.160.20:FF:000004">
    <property type="entry name" value="Peptide chain release factor 1"/>
    <property type="match status" value="1"/>
</dbReference>
<dbReference type="Pfam" id="PF00472">
    <property type="entry name" value="RF-1"/>
    <property type="match status" value="1"/>
</dbReference>
<evidence type="ECO:0000259" key="10">
    <source>
        <dbReference type="PROSITE" id="PS00745"/>
    </source>
</evidence>
<proteinExistence type="inferred from homology"/>
<evidence type="ECO:0000256" key="3">
    <source>
        <dbReference type="ARBA" id="ARBA00010835"/>
    </source>
</evidence>
<comment type="PTM">
    <text evidence="8">Methylated by PrmC. Methylation increases the termination efficiency of RF1.</text>
</comment>
<dbReference type="PANTHER" id="PTHR43804">
    <property type="entry name" value="LD18447P"/>
    <property type="match status" value="1"/>
</dbReference>
<dbReference type="AlphaFoldDB" id="A0A1M4WI09"/>
<dbReference type="InterPro" id="IPR005139">
    <property type="entry name" value="PCRF"/>
</dbReference>
<dbReference type="PROSITE" id="PS00745">
    <property type="entry name" value="RF_PROK_I"/>
    <property type="match status" value="1"/>
</dbReference>
<feature type="domain" description="Prokaryotic-type class I peptide chain release factors" evidence="10">
    <location>
        <begin position="226"/>
        <end position="242"/>
    </location>
</feature>
<evidence type="ECO:0000256" key="1">
    <source>
        <dbReference type="ARBA" id="ARBA00002986"/>
    </source>
</evidence>
<comment type="similarity">
    <text evidence="3 8">Belongs to the prokaryotic/mitochondrial release factor family.</text>
</comment>
<evidence type="ECO:0000256" key="2">
    <source>
        <dbReference type="ARBA" id="ARBA00004496"/>
    </source>
</evidence>
<dbReference type="FunFam" id="3.30.70.1660:FF:000002">
    <property type="entry name" value="Peptide chain release factor 1"/>
    <property type="match status" value="1"/>
</dbReference>
<dbReference type="GO" id="GO:0016149">
    <property type="term" value="F:translation release factor activity, codon specific"/>
    <property type="evidence" value="ECO:0007669"/>
    <property type="project" value="UniProtKB-UniRule"/>
</dbReference>
<keyword evidence="4 8" id="KW-0488">Methylation</keyword>
<dbReference type="STRING" id="1123404.SAMN02745784_01869"/>
<keyword evidence="12" id="KW-1185">Reference proteome</keyword>
<dbReference type="Gene3D" id="3.30.160.20">
    <property type="match status" value="1"/>
</dbReference>
<sequence>MLDKLASIEERYEELGQKVMDMEVINDRELFQKLMKEHSDIEPIVFKYREFVKTRDGLEEAKEMLRDKLDDEMKELVKEEIKDLETSLEAIEEELRLLLIPKDPNDHKNVIVEIRGGAGGDEAALFSGVLFRMYSRYAERNRWKVEVMSTNEIGIGGFKEVIFMIKGKGAYSRLKYESGVHRVQRVPETEASGRIHTSTSTVAVLPEAEDVDIDIQEKDLKIDIYRSSGAGGQHVNTTDSAVRITHIPTGVVVACQDERSQIKNREKAMRILKTRIYDKMLTDQAAEIAEERKGQVGTGDRSERIRTYNFPQGRVTDHRINLTLYKLDAFVDGDLDEMIDALITSDQAEKLGSE</sequence>
<dbReference type="InterPro" id="IPR000352">
    <property type="entry name" value="Pep_chain_release_fac_I"/>
</dbReference>
<dbReference type="EMBL" id="FQTY01000007">
    <property type="protein sequence ID" value="SHE80866.1"/>
    <property type="molecule type" value="Genomic_DNA"/>
</dbReference>
<organism evidence="11 12">
    <name type="scientific">Tissierella praeacuta DSM 18095</name>
    <dbReference type="NCBI Taxonomy" id="1123404"/>
    <lineage>
        <taxon>Bacteria</taxon>
        <taxon>Bacillati</taxon>
        <taxon>Bacillota</taxon>
        <taxon>Tissierellia</taxon>
        <taxon>Tissierellales</taxon>
        <taxon>Tissierellaceae</taxon>
        <taxon>Tissierella</taxon>
    </lineage>
</organism>
<dbReference type="InterPro" id="IPR045853">
    <property type="entry name" value="Pep_chain_release_fac_I_sf"/>
</dbReference>
<evidence type="ECO:0000313" key="12">
    <source>
        <dbReference type="Proteomes" id="UP000184114"/>
    </source>
</evidence>
<evidence type="ECO:0000256" key="6">
    <source>
        <dbReference type="ARBA" id="ARBA00022917"/>
    </source>
</evidence>
<dbReference type="RefSeq" id="WP_072975721.1">
    <property type="nucleotide sequence ID" value="NZ_FQTY01000007.1"/>
</dbReference>
<evidence type="ECO:0000256" key="4">
    <source>
        <dbReference type="ARBA" id="ARBA00022481"/>
    </source>
</evidence>
<reference evidence="12" key="1">
    <citation type="submission" date="2016-11" db="EMBL/GenBank/DDBJ databases">
        <authorList>
            <person name="Varghese N."/>
            <person name="Submissions S."/>
        </authorList>
    </citation>
    <scope>NUCLEOTIDE SEQUENCE [LARGE SCALE GENOMIC DNA]</scope>
    <source>
        <strain evidence="12">DSM 18095</strain>
    </source>
</reference>
<comment type="function">
    <text evidence="1 8">Peptide chain release factor 1 directs the termination of translation in response to the peptide chain termination codons UAG and UAA.</text>
</comment>
<dbReference type="Gene3D" id="3.30.70.1660">
    <property type="match status" value="2"/>
</dbReference>
<comment type="subcellular location">
    <subcellularLocation>
        <location evidence="2 8">Cytoplasm</location>
    </subcellularLocation>
</comment>
<feature type="coiled-coil region" evidence="9">
    <location>
        <begin position="55"/>
        <end position="94"/>
    </location>
</feature>
<dbReference type="Proteomes" id="UP000184114">
    <property type="component" value="Unassembled WGS sequence"/>
</dbReference>
<dbReference type="HAMAP" id="MF_00093">
    <property type="entry name" value="Rel_fac_1"/>
    <property type="match status" value="1"/>
</dbReference>
<dbReference type="NCBIfam" id="TIGR00019">
    <property type="entry name" value="prfA"/>
    <property type="match status" value="1"/>
</dbReference>
<dbReference type="SUPFAM" id="SSF75620">
    <property type="entry name" value="Release factor"/>
    <property type="match status" value="1"/>
</dbReference>
<keyword evidence="6 8" id="KW-0648">Protein biosynthesis</keyword>
<name>A0A1M4WI09_9FIRM</name>
<protein>
    <recommendedName>
        <fullName evidence="7 8">Peptide chain release factor 1</fullName>
        <shortName evidence="8">RF-1</shortName>
    </recommendedName>
</protein>
<dbReference type="InterPro" id="IPR050057">
    <property type="entry name" value="Prokaryotic/Mito_RF"/>
</dbReference>
<accession>A0A1M4WI09</accession>
<keyword evidence="9" id="KW-0175">Coiled coil</keyword>
<dbReference type="GeneID" id="90993971"/>
<dbReference type="SMART" id="SM00937">
    <property type="entry name" value="PCRF"/>
    <property type="match status" value="1"/>
</dbReference>
<evidence type="ECO:0000256" key="8">
    <source>
        <dbReference type="HAMAP-Rule" id="MF_00093"/>
    </source>
</evidence>
<dbReference type="Pfam" id="PF03462">
    <property type="entry name" value="PCRF"/>
    <property type="match status" value="1"/>
</dbReference>
<evidence type="ECO:0000256" key="9">
    <source>
        <dbReference type="SAM" id="Coils"/>
    </source>
</evidence>
<feature type="modified residue" description="N5-methylglutamine" evidence="8">
    <location>
        <position position="233"/>
    </location>
</feature>
<dbReference type="PANTHER" id="PTHR43804:SF7">
    <property type="entry name" value="LD18447P"/>
    <property type="match status" value="1"/>
</dbReference>
<dbReference type="FunFam" id="3.30.70.1660:FF:000004">
    <property type="entry name" value="Peptide chain release factor 1"/>
    <property type="match status" value="1"/>
</dbReference>
<dbReference type="NCBIfam" id="NF001859">
    <property type="entry name" value="PRK00591.1"/>
    <property type="match status" value="1"/>
</dbReference>
<evidence type="ECO:0000256" key="5">
    <source>
        <dbReference type="ARBA" id="ARBA00022490"/>
    </source>
</evidence>
<evidence type="ECO:0000313" key="11">
    <source>
        <dbReference type="EMBL" id="SHE80866.1"/>
    </source>
</evidence>
<dbReference type="Gene3D" id="6.10.140.1950">
    <property type="match status" value="1"/>
</dbReference>
<evidence type="ECO:0000256" key="7">
    <source>
        <dbReference type="ARBA" id="ARBA00050039"/>
    </source>
</evidence>
<dbReference type="InterPro" id="IPR004373">
    <property type="entry name" value="RF-1"/>
</dbReference>